<keyword evidence="7" id="KW-1185">Reference proteome</keyword>
<dbReference type="AlphaFoldDB" id="A0A4V1KQE9"/>
<dbReference type="Gene3D" id="3.40.50.1820">
    <property type="entry name" value="alpha/beta hydrolase"/>
    <property type="match status" value="1"/>
</dbReference>
<accession>A0A4V1KQE9</accession>
<dbReference type="SUPFAM" id="SSF82171">
    <property type="entry name" value="DPP6 N-terminal domain-like"/>
    <property type="match status" value="1"/>
</dbReference>
<dbReference type="Gene3D" id="2.120.10.30">
    <property type="entry name" value="TolB, C-terminal domain"/>
    <property type="match status" value="1"/>
</dbReference>
<dbReference type="Pfam" id="PF07676">
    <property type="entry name" value="PD40"/>
    <property type="match status" value="1"/>
</dbReference>
<protein>
    <submittedName>
        <fullName evidence="6">Dipeptidyl aminopeptidase/acylaminoacyl peptidase</fullName>
    </submittedName>
</protein>
<dbReference type="OrthoDB" id="9812921at2"/>
<dbReference type="SUPFAM" id="SSF53474">
    <property type="entry name" value="alpha/beta-Hydrolases"/>
    <property type="match status" value="1"/>
</dbReference>
<dbReference type="InterPro" id="IPR011042">
    <property type="entry name" value="6-blade_b-propeller_TolB-like"/>
</dbReference>
<keyword evidence="1" id="KW-0378">Hydrolase</keyword>
<dbReference type="Gene3D" id="3.90.1580.10">
    <property type="entry name" value="paralog of FGE (formylglycine-generating enzyme)"/>
    <property type="match status" value="1"/>
</dbReference>
<evidence type="ECO:0000256" key="3">
    <source>
        <dbReference type="SAM" id="SignalP"/>
    </source>
</evidence>
<evidence type="ECO:0000256" key="2">
    <source>
        <dbReference type="ARBA" id="ARBA00022825"/>
    </source>
</evidence>
<reference evidence="6 7" key="1">
    <citation type="submission" date="2018-07" db="EMBL/GenBank/DDBJ databases">
        <title>Leeuwenhoekiella genomics.</title>
        <authorList>
            <person name="Tahon G."/>
            <person name="Willems A."/>
        </authorList>
    </citation>
    <scope>NUCLEOTIDE SEQUENCE [LARGE SCALE GENOMIC DNA]</scope>
    <source>
        <strain evidence="6 7">LMG 22550</strain>
    </source>
</reference>
<feature type="domain" description="Peptidase S9 prolyl oligopeptidase catalytic" evidence="4">
    <location>
        <begin position="472"/>
        <end position="681"/>
    </location>
</feature>
<proteinExistence type="predicted"/>
<gene>
    <name evidence="6" type="ORF">DSM00_2689</name>
</gene>
<evidence type="ECO:0000256" key="1">
    <source>
        <dbReference type="ARBA" id="ARBA00022801"/>
    </source>
</evidence>
<feature type="chain" id="PRO_5020773196" evidence="3">
    <location>
        <begin position="22"/>
        <end position="899"/>
    </location>
</feature>
<keyword evidence="6" id="KW-0645">Protease</keyword>
<dbReference type="RefSeq" id="WP_128758439.1">
    <property type="nucleotide sequence ID" value="NZ_QOVM01000006.1"/>
</dbReference>
<dbReference type="InterPro" id="IPR011659">
    <property type="entry name" value="WD40"/>
</dbReference>
<dbReference type="InterPro" id="IPR016187">
    <property type="entry name" value="CTDL_fold"/>
</dbReference>
<evidence type="ECO:0000313" key="6">
    <source>
        <dbReference type="EMBL" id="RXG21172.1"/>
    </source>
</evidence>
<keyword evidence="3" id="KW-0732">Signal</keyword>
<keyword evidence="6" id="KW-0031">Aminopeptidase</keyword>
<dbReference type="PANTHER" id="PTHR42776">
    <property type="entry name" value="SERINE PEPTIDASE S9 FAMILY MEMBER"/>
    <property type="match status" value="1"/>
</dbReference>
<evidence type="ECO:0000313" key="7">
    <source>
        <dbReference type="Proteomes" id="UP000289238"/>
    </source>
</evidence>
<feature type="domain" description="Sulfatase-modifying factor enzyme-like" evidence="5">
    <location>
        <begin position="737"/>
        <end position="898"/>
    </location>
</feature>
<dbReference type="InterPro" id="IPR001375">
    <property type="entry name" value="Peptidase_S9_cat"/>
</dbReference>
<dbReference type="EMBL" id="QOVM01000006">
    <property type="protein sequence ID" value="RXG21172.1"/>
    <property type="molecule type" value="Genomic_DNA"/>
</dbReference>
<evidence type="ECO:0000259" key="4">
    <source>
        <dbReference type="Pfam" id="PF00326"/>
    </source>
</evidence>
<dbReference type="GO" id="GO:0004252">
    <property type="term" value="F:serine-type endopeptidase activity"/>
    <property type="evidence" value="ECO:0007669"/>
    <property type="project" value="TreeGrafter"/>
</dbReference>
<feature type="signal peptide" evidence="3">
    <location>
        <begin position="1"/>
        <end position="21"/>
    </location>
</feature>
<comment type="caution">
    <text evidence="6">The sequence shown here is derived from an EMBL/GenBank/DDBJ whole genome shotgun (WGS) entry which is preliminary data.</text>
</comment>
<dbReference type="Proteomes" id="UP000289238">
    <property type="component" value="Unassembled WGS sequence"/>
</dbReference>
<dbReference type="GO" id="GO:0006508">
    <property type="term" value="P:proteolysis"/>
    <property type="evidence" value="ECO:0007669"/>
    <property type="project" value="InterPro"/>
</dbReference>
<organism evidence="6 7">
    <name type="scientific">Leeuwenhoekiella aequorea</name>
    <dbReference type="NCBI Taxonomy" id="283736"/>
    <lineage>
        <taxon>Bacteria</taxon>
        <taxon>Pseudomonadati</taxon>
        <taxon>Bacteroidota</taxon>
        <taxon>Flavobacteriia</taxon>
        <taxon>Flavobacteriales</taxon>
        <taxon>Flavobacteriaceae</taxon>
        <taxon>Leeuwenhoekiella</taxon>
    </lineage>
</organism>
<dbReference type="SUPFAM" id="SSF56436">
    <property type="entry name" value="C-type lectin-like"/>
    <property type="match status" value="1"/>
</dbReference>
<dbReference type="Pfam" id="PF00326">
    <property type="entry name" value="Peptidase_S9"/>
    <property type="match status" value="1"/>
</dbReference>
<dbReference type="GO" id="GO:0004177">
    <property type="term" value="F:aminopeptidase activity"/>
    <property type="evidence" value="ECO:0007669"/>
    <property type="project" value="UniProtKB-KW"/>
</dbReference>
<dbReference type="Pfam" id="PF03781">
    <property type="entry name" value="FGE-sulfatase"/>
    <property type="match status" value="1"/>
</dbReference>
<evidence type="ECO:0000259" key="5">
    <source>
        <dbReference type="Pfam" id="PF03781"/>
    </source>
</evidence>
<dbReference type="PANTHER" id="PTHR42776:SF27">
    <property type="entry name" value="DIPEPTIDYL PEPTIDASE FAMILY MEMBER 6"/>
    <property type="match status" value="1"/>
</dbReference>
<sequence>MINKITTVLLFLSFSITQTFAQSEQEDPKLWTPEDIINTESMRSPIFSPDATMVVWSKRIPVKKKDKFVSNLFVTRLAIKEKQSYLTTQLTQGEENDFNPVFSKDGKTIYFLSSRDKGKKLWKLSLYGGEAEEIAEFKNGISSIQLKDERTLLFTSKDGKTLYDQKSEELKDDVEIIEDSLHWQPNHIYAFDLKDKETTRITTNDKPIEDFVVSKNGDYLYYSTARSLSYAVDAQKDPYNYLKNLKTGNTLQILKEFEFPISSVSFTQDESGFYFSSDFASDPKWNGAGISELYFYDIASRRAQKVNIDWSIGLGNGFNVNGNDVVASLANKATMKLAYFKKQGSNWSKSVIDLGAKNDHVTIEAIADNSLKVIYSHSTASKLPQYFVADLKGSKFQNESTFIALNKKLVNKYMPKSEIMTWAGYNGDSVTGILYYPKEYISGKKYPLMLNIHGGPMSQNLDEWSGSWAYYPAILTQKNMFVLMPNYHGSTNHGLEYAEAIKGNYYEPELEDITKGIDKLVNEGKVDRDQMGSMGWSNGAIITTMLTVKYPDLFKVAAPGAGDVNWTSDYGTCQFGVSFDQSYFGGAPWDDTAGKTYNENYLIKSPLFEIEKIKTPTIIFHGSEDRAVPRDQGWEYYRGLQQVGKTPVKFLWFPGQPHGLGKITHQLRKMKEEIAWIDTYLFGKKSTENEAFKEESPLGTILKLAEAKQQSGLYGNLENNVLIPETVLLKKDSISLGRFEVTNAQFKAFKTDFDYEAGKDNYPVLVTKSSAIEYTTWLSKQTGSTYRLPNSNEAEELQKLAAKNDEEQNNLNYWAGYTLTPEDSKLLKQKLNELTTSLLKPVGSHKGIKINESLFYDLGGNVSEYSENGNYDYSAYDYADPYDVTTKPSEHIGFRVVKQ</sequence>
<dbReference type="InterPro" id="IPR029058">
    <property type="entry name" value="AB_hydrolase_fold"/>
</dbReference>
<dbReference type="InterPro" id="IPR005532">
    <property type="entry name" value="SUMF_dom"/>
</dbReference>
<keyword evidence="2" id="KW-0720">Serine protease</keyword>
<name>A0A4V1KQE9_9FLAO</name>
<dbReference type="InterPro" id="IPR042095">
    <property type="entry name" value="SUMF_sf"/>
</dbReference>